<evidence type="ECO:0000313" key="2">
    <source>
        <dbReference type="Proteomes" id="UP000717328"/>
    </source>
</evidence>
<evidence type="ECO:0000313" key="1">
    <source>
        <dbReference type="EMBL" id="KAG5638030.1"/>
    </source>
</evidence>
<dbReference type="Proteomes" id="UP000717328">
    <property type="component" value="Unassembled WGS sequence"/>
</dbReference>
<gene>
    <name evidence="1" type="ORF">H0H81_002231</name>
</gene>
<keyword evidence="2" id="KW-1185">Reference proteome</keyword>
<organism evidence="1 2">
    <name type="scientific">Sphagnurus paluster</name>
    <dbReference type="NCBI Taxonomy" id="117069"/>
    <lineage>
        <taxon>Eukaryota</taxon>
        <taxon>Fungi</taxon>
        <taxon>Dikarya</taxon>
        <taxon>Basidiomycota</taxon>
        <taxon>Agaricomycotina</taxon>
        <taxon>Agaricomycetes</taxon>
        <taxon>Agaricomycetidae</taxon>
        <taxon>Agaricales</taxon>
        <taxon>Tricholomatineae</taxon>
        <taxon>Lyophyllaceae</taxon>
        <taxon>Sphagnurus</taxon>
    </lineage>
</organism>
<accession>A0A9P7FVI2</accession>
<dbReference type="EMBL" id="JABCKI010005787">
    <property type="protein sequence ID" value="KAG5638030.1"/>
    <property type="molecule type" value="Genomic_DNA"/>
</dbReference>
<proteinExistence type="predicted"/>
<dbReference type="OrthoDB" id="2507562at2759"/>
<reference evidence="1" key="1">
    <citation type="submission" date="2021-02" db="EMBL/GenBank/DDBJ databases">
        <authorList>
            <person name="Nieuwenhuis M."/>
            <person name="Van De Peppel L.J.J."/>
        </authorList>
    </citation>
    <scope>NUCLEOTIDE SEQUENCE</scope>
    <source>
        <strain evidence="1">D49</strain>
    </source>
</reference>
<name>A0A9P7FVI2_9AGAR</name>
<sequence length="160" mass="18064">MTKPLDTLKKGLQTLQKQVEAKAAKIHAKKALTESDEEWLDGLGNLVDEVRVIQVLEDASDYERGFGELNTEDRNIVQNLLKLGGGIRSVAGKKRKQPEKPLAPKKDVKKAAAPKFVKKENATLTQHIEILDWYHANGRNQTKTAKHFNSIYPNLKIKQR</sequence>
<dbReference type="AlphaFoldDB" id="A0A9P7FVI2"/>
<comment type="caution">
    <text evidence="1">The sequence shown here is derived from an EMBL/GenBank/DDBJ whole genome shotgun (WGS) entry which is preliminary data.</text>
</comment>
<protein>
    <submittedName>
        <fullName evidence="1">Uncharacterized protein</fullName>
    </submittedName>
</protein>
<reference evidence="1" key="2">
    <citation type="submission" date="2021-10" db="EMBL/GenBank/DDBJ databases">
        <title>Phylogenomics reveals ancestral predisposition of the termite-cultivated fungus Termitomyces towards a domesticated lifestyle.</title>
        <authorList>
            <person name="Auxier B."/>
            <person name="Grum-Grzhimaylo A."/>
            <person name="Cardenas M.E."/>
            <person name="Lodge J.D."/>
            <person name="Laessoe T."/>
            <person name="Pedersen O."/>
            <person name="Smith M.E."/>
            <person name="Kuyper T.W."/>
            <person name="Franco-Molano E.A."/>
            <person name="Baroni T.J."/>
            <person name="Aanen D.K."/>
        </authorList>
    </citation>
    <scope>NUCLEOTIDE SEQUENCE</scope>
    <source>
        <strain evidence="1">D49</strain>
    </source>
</reference>